<proteinExistence type="predicted"/>
<dbReference type="AlphaFoldDB" id="A0A6J6IKD2"/>
<name>A0A6J6IKD2_9ZZZZ</name>
<feature type="region of interest" description="Disordered" evidence="1">
    <location>
        <begin position="119"/>
        <end position="139"/>
    </location>
</feature>
<gene>
    <name evidence="2" type="ORF">UFOPK1835_02081</name>
</gene>
<dbReference type="EMBL" id="CAEZUP010000140">
    <property type="protein sequence ID" value="CAB4624849.1"/>
    <property type="molecule type" value="Genomic_DNA"/>
</dbReference>
<reference evidence="2" key="1">
    <citation type="submission" date="2020-05" db="EMBL/GenBank/DDBJ databases">
        <authorList>
            <person name="Chiriac C."/>
            <person name="Salcher M."/>
            <person name="Ghai R."/>
            <person name="Kavagutti S V."/>
        </authorList>
    </citation>
    <scope>NUCLEOTIDE SEQUENCE</scope>
</reference>
<protein>
    <submittedName>
        <fullName evidence="2">Unannotated protein</fullName>
    </submittedName>
</protein>
<feature type="compositionally biased region" description="Basic and acidic residues" evidence="1">
    <location>
        <begin position="119"/>
        <end position="128"/>
    </location>
</feature>
<evidence type="ECO:0000313" key="2">
    <source>
        <dbReference type="EMBL" id="CAB4624849.1"/>
    </source>
</evidence>
<accession>A0A6J6IKD2</accession>
<sequence>MFVIPRHVGDHRGEIAAGTVSGDGKTRGIDTEFLGIGGNPLGRGPGVIDRRGELRLRREPIVDGDNHALGLARDHPTAVIMRFEIPDDPATAVKERHDGEPGLGGRAIDADGDLATRAGDRAIGDARHRDRARRGARSHAGTEFLGRRAVEREADTCHEIDDDLSLRIEWHFSPWVFVPEGATVAQSRRSYDGAATPSSAGRRA</sequence>
<evidence type="ECO:0000256" key="1">
    <source>
        <dbReference type="SAM" id="MobiDB-lite"/>
    </source>
</evidence>
<organism evidence="2">
    <name type="scientific">freshwater metagenome</name>
    <dbReference type="NCBI Taxonomy" id="449393"/>
    <lineage>
        <taxon>unclassified sequences</taxon>
        <taxon>metagenomes</taxon>
        <taxon>ecological metagenomes</taxon>
    </lineage>
</organism>